<accession>A0A3M8X4M1</accession>
<organism evidence="2 3">
    <name type="scientific">Streptomyces botrytidirepellens</name>
    <dbReference type="NCBI Taxonomy" id="2486417"/>
    <lineage>
        <taxon>Bacteria</taxon>
        <taxon>Bacillati</taxon>
        <taxon>Actinomycetota</taxon>
        <taxon>Actinomycetes</taxon>
        <taxon>Kitasatosporales</taxon>
        <taxon>Streptomycetaceae</taxon>
        <taxon>Streptomyces</taxon>
    </lineage>
</organism>
<dbReference type="InterPro" id="IPR036390">
    <property type="entry name" value="WH_DNA-bd_sf"/>
</dbReference>
<dbReference type="GO" id="GO:0003677">
    <property type="term" value="F:DNA binding"/>
    <property type="evidence" value="ECO:0007669"/>
    <property type="project" value="InterPro"/>
</dbReference>
<dbReference type="InterPro" id="IPR011991">
    <property type="entry name" value="ArsR-like_HTH"/>
</dbReference>
<feature type="domain" description="HTH iclR-type" evidence="1">
    <location>
        <begin position="14"/>
        <end position="73"/>
    </location>
</feature>
<dbReference type="AlphaFoldDB" id="A0A3M8X4M1"/>
<comment type="caution">
    <text evidence="2">The sequence shown here is derived from an EMBL/GenBank/DDBJ whole genome shotgun (WGS) entry which is preliminary data.</text>
</comment>
<dbReference type="Pfam" id="PF09339">
    <property type="entry name" value="HTH_IclR"/>
    <property type="match status" value="1"/>
</dbReference>
<evidence type="ECO:0000259" key="1">
    <source>
        <dbReference type="PROSITE" id="PS51077"/>
    </source>
</evidence>
<evidence type="ECO:0000313" key="2">
    <source>
        <dbReference type="EMBL" id="RNG37358.1"/>
    </source>
</evidence>
<dbReference type="Proteomes" id="UP000275401">
    <property type="component" value="Unassembled WGS sequence"/>
</dbReference>
<proteinExistence type="predicted"/>
<dbReference type="InterPro" id="IPR050707">
    <property type="entry name" value="HTH_MetabolicPath_Reg"/>
</dbReference>
<dbReference type="InterPro" id="IPR036388">
    <property type="entry name" value="WH-like_DNA-bd_sf"/>
</dbReference>
<dbReference type="CDD" id="cd00090">
    <property type="entry name" value="HTH_ARSR"/>
    <property type="match status" value="1"/>
</dbReference>
<dbReference type="SUPFAM" id="SSF55781">
    <property type="entry name" value="GAF domain-like"/>
    <property type="match status" value="1"/>
</dbReference>
<name>A0A3M8X4M1_9ACTN</name>
<dbReference type="GO" id="GO:0003700">
    <property type="term" value="F:DNA-binding transcription factor activity"/>
    <property type="evidence" value="ECO:0007669"/>
    <property type="project" value="TreeGrafter"/>
</dbReference>
<reference evidence="2 3" key="1">
    <citation type="submission" date="2018-11" db="EMBL/GenBank/DDBJ databases">
        <title>The Potential of Streptomyces as Biocontrol Agents against the Tomato grey mould, Botrytis cinerea (Gray mold) Frontiers in Microbiology.</title>
        <authorList>
            <person name="Li D."/>
        </authorList>
    </citation>
    <scope>NUCLEOTIDE SEQUENCE [LARGE SCALE GENOMIC DNA]</scope>
    <source>
        <strain evidence="2 3">NEAU-LD23</strain>
    </source>
</reference>
<evidence type="ECO:0000313" key="3">
    <source>
        <dbReference type="Proteomes" id="UP000275401"/>
    </source>
</evidence>
<dbReference type="Gene3D" id="1.10.10.10">
    <property type="entry name" value="Winged helix-like DNA-binding domain superfamily/Winged helix DNA-binding domain"/>
    <property type="match status" value="1"/>
</dbReference>
<gene>
    <name evidence="2" type="ORF">EEJ42_02225</name>
</gene>
<dbReference type="PANTHER" id="PTHR30136:SF39">
    <property type="entry name" value="TRANSCRIPTIONAL REGULATORY PROTEIN"/>
    <property type="match status" value="1"/>
</dbReference>
<dbReference type="EMBL" id="RIBZ01000032">
    <property type="protein sequence ID" value="RNG37358.1"/>
    <property type="molecule type" value="Genomic_DNA"/>
</dbReference>
<dbReference type="RefSeq" id="WP_123098347.1">
    <property type="nucleotide sequence ID" value="NZ_RIBZ01000032.1"/>
</dbReference>
<sequence length="243" mass="26241">MNCVHSAADTPSNVGVLDKGAALIGALAQGPMTIPELVSHTGLTRPTAHRLLDALQHEGLVDTDESGRFALGRRIVQLATAGFWNQQAATSDWVLSELQELRRMTGASTARVYRRRGEACVCVAVSSVRPDSVTGDLKPMRRASDPVIQIFLAWQHAEDQRAAHGDKANATAQIQSLAQDKNGFTSLAGPIYDQFGDLAAVLSLTGPTSHMKRPLMSWHRALAATTQRMTSSVITTYTTEHLD</sequence>
<dbReference type="InterPro" id="IPR005471">
    <property type="entry name" value="Tscrpt_reg_IclR_N"/>
</dbReference>
<dbReference type="SUPFAM" id="SSF46785">
    <property type="entry name" value="Winged helix' DNA-binding domain"/>
    <property type="match status" value="1"/>
</dbReference>
<keyword evidence="3" id="KW-1185">Reference proteome</keyword>
<dbReference type="PROSITE" id="PS51077">
    <property type="entry name" value="HTH_ICLR"/>
    <property type="match status" value="1"/>
</dbReference>
<dbReference type="SMART" id="SM00346">
    <property type="entry name" value="HTH_ICLR"/>
    <property type="match status" value="1"/>
</dbReference>
<protein>
    <submittedName>
        <fullName evidence="2">ArsR family transcriptional regulator</fullName>
    </submittedName>
</protein>
<dbReference type="PANTHER" id="PTHR30136">
    <property type="entry name" value="HELIX-TURN-HELIX TRANSCRIPTIONAL REGULATOR, ICLR FAMILY"/>
    <property type="match status" value="1"/>
</dbReference>
<dbReference type="GO" id="GO:0045892">
    <property type="term" value="P:negative regulation of DNA-templated transcription"/>
    <property type="evidence" value="ECO:0007669"/>
    <property type="project" value="TreeGrafter"/>
</dbReference>